<dbReference type="AlphaFoldDB" id="A3V776"/>
<evidence type="ECO:0000313" key="1">
    <source>
        <dbReference type="EMBL" id="EAQ06092.1"/>
    </source>
</evidence>
<evidence type="ECO:0000313" key="2">
    <source>
        <dbReference type="Proteomes" id="UP000004507"/>
    </source>
</evidence>
<name>A3V776_9RHOB</name>
<dbReference type="HOGENOM" id="CLU_3235663_0_0_5"/>
<reference evidence="1 2" key="1">
    <citation type="submission" date="2006-01" db="EMBL/GenBank/DDBJ databases">
        <authorList>
            <person name="Hagstrom A."/>
            <person name="Ferriera S."/>
            <person name="Johnson J."/>
            <person name="Kravitz S."/>
            <person name="Halpern A."/>
            <person name="Remington K."/>
            <person name="Beeson K."/>
            <person name="Tran B."/>
            <person name="Rogers Y.-H."/>
            <person name="Friedman R."/>
            <person name="Venter J.C."/>
        </authorList>
    </citation>
    <scope>NUCLEOTIDE SEQUENCE [LARGE SCALE GENOMIC DNA]</scope>
    <source>
        <strain evidence="1 2">SKA53</strain>
    </source>
</reference>
<dbReference type="EMBL" id="AAMS01000006">
    <property type="protein sequence ID" value="EAQ06092.1"/>
    <property type="molecule type" value="Genomic_DNA"/>
</dbReference>
<accession>A3V776</accession>
<gene>
    <name evidence="1" type="ORF">SKA53_08301</name>
</gene>
<keyword evidence="2" id="KW-1185">Reference proteome</keyword>
<protein>
    <submittedName>
        <fullName evidence="1">Uncharacterized protein</fullName>
    </submittedName>
</protein>
<proteinExistence type="predicted"/>
<sequence length="43" mass="4391">MKFPSQGCLAALTGHMPQVIAAAAERKPALAIARGQTGVIVTD</sequence>
<dbReference type="STRING" id="314232.SKA53_08301"/>
<dbReference type="Proteomes" id="UP000004507">
    <property type="component" value="Unassembled WGS sequence"/>
</dbReference>
<organism evidence="1 2">
    <name type="scientific">Yoonia vestfoldensis SKA53</name>
    <dbReference type="NCBI Taxonomy" id="314232"/>
    <lineage>
        <taxon>Bacteria</taxon>
        <taxon>Pseudomonadati</taxon>
        <taxon>Pseudomonadota</taxon>
        <taxon>Alphaproteobacteria</taxon>
        <taxon>Rhodobacterales</taxon>
        <taxon>Paracoccaceae</taxon>
        <taxon>Yoonia</taxon>
    </lineage>
</organism>
<comment type="caution">
    <text evidence="1">The sequence shown here is derived from an EMBL/GenBank/DDBJ whole genome shotgun (WGS) entry which is preliminary data.</text>
</comment>